<evidence type="ECO:0000256" key="1">
    <source>
        <dbReference type="ARBA" id="ARBA00004196"/>
    </source>
</evidence>
<accession>A0ABW5R8M5</accession>
<dbReference type="InterPro" id="IPR028082">
    <property type="entry name" value="Peripla_BP_I"/>
</dbReference>
<name>A0ABW5R8M5_9BACL</name>
<keyword evidence="3" id="KW-0732">Signal</keyword>
<keyword evidence="6" id="KW-1185">Reference proteome</keyword>
<evidence type="ECO:0000256" key="2">
    <source>
        <dbReference type="ARBA" id="ARBA00007639"/>
    </source>
</evidence>
<feature type="domain" description="Periplasmic binding protein" evidence="4">
    <location>
        <begin position="48"/>
        <end position="302"/>
    </location>
</feature>
<proteinExistence type="inferred from homology"/>
<evidence type="ECO:0000259" key="4">
    <source>
        <dbReference type="Pfam" id="PF13407"/>
    </source>
</evidence>
<dbReference type="SUPFAM" id="SSF53822">
    <property type="entry name" value="Periplasmic binding protein-like I"/>
    <property type="match status" value="1"/>
</dbReference>
<evidence type="ECO:0000313" key="6">
    <source>
        <dbReference type="Proteomes" id="UP001597497"/>
    </source>
</evidence>
<dbReference type="PANTHER" id="PTHR46847">
    <property type="entry name" value="D-ALLOSE-BINDING PERIPLASMIC PROTEIN-RELATED"/>
    <property type="match status" value="1"/>
</dbReference>
<comment type="subcellular location">
    <subcellularLocation>
        <location evidence="1">Cell envelope</location>
    </subcellularLocation>
</comment>
<comment type="similarity">
    <text evidence="2">Belongs to the bacterial solute-binding protein 2 family.</text>
</comment>
<dbReference type="Proteomes" id="UP001597497">
    <property type="component" value="Unassembled WGS sequence"/>
</dbReference>
<dbReference type="Pfam" id="PF13407">
    <property type="entry name" value="Peripla_BP_4"/>
    <property type="match status" value="1"/>
</dbReference>
<evidence type="ECO:0000256" key="3">
    <source>
        <dbReference type="ARBA" id="ARBA00022729"/>
    </source>
</evidence>
<organism evidence="5 6">
    <name type="scientific">Marinicrinis sediminis</name>
    <dbReference type="NCBI Taxonomy" id="1652465"/>
    <lineage>
        <taxon>Bacteria</taxon>
        <taxon>Bacillati</taxon>
        <taxon>Bacillota</taxon>
        <taxon>Bacilli</taxon>
        <taxon>Bacillales</taxon>
        <taxon>Paenibacillaceae</taxon>
    </lineage>
</organism>
<dbReference type="Gene3D" id="3.40.50.2300">
    <property type="match status" value="2"/>
</dbReference>
<dbReference type="EMBL" id="JBHUMM010000006">
    <property type="protein sequence ID" value="MFD2670769.1"/>
    <property type="molecule type" value="Genomic_DNA"/>
</dbReference>
<comment type="caution">
    <text evidence="5">The sequence shown here is derived from an EMBL/GenBank/DDBJ whole genome shotgun (WGS) entry which is preliminary data.</text>
</comment>
<sequence>MNTKIVNALIVISGLVLCLCVGWVVKVLYEQPNIQSHEVEPAHDPYRIAYISDELGTDFWKRIQHGVQEEVDPAIAEVAFWGGYRKNAAEFLKQMDMAIAAKVDGMIVYGKETEAFDEIINKALMHGIPVMTIAADSDSKLRKTYIGSNHYAAGKEMGAYMLRTVNPRTKVAVIRTELDETAEQQHLIGLKIAFSEYPELRVIDSSEQQAKNSSIEEAVKQVLNEHPDCRVFIAMEDNTAQEIAKELQRRFDLRSFSIYAFEDSQETLRLMEHGVVKATIRHEPEQMGKTSLAAMLQWIKGERLPLKKSMYTPFELMTGEDL</sequence>
<dbReference type="RefSeq" id="WP_379928199.1">
    <property type="nucleotide sequence ID" value="NZ_JBHUMM010000006.1"/>
</dbReference>
<gene>
    <name evidence="5" type="ORF">ACFSUC_03985</name>
</gene>
<reference evidence="6" key="1">
    <citation type="journal article" date="2019" name="Int. J. Syst. Evol. Microbiol.">
        <title>The Global Catalogue of Microorganisms (GCM) 10K type strain sequencing project: providing services to taxonomists for standard genome sequencing and annotation.</title>
        <authorList>
            <consortium name="The Broad Institute Genomics Platform"/>
            <consortium name="The Broad Institute Genome Sequencing Center for Infectious Disease"/>
            <person name="Wu L."/>
            <person name="Ma J."/>
        </authorList>
    </citation>
    <scope>NUCLEOTIDE SEQUENCE [LARGE SCALE GENOMIC DNA]</scope>
    <source>
        <strain evidence="6">KCTC 33676</strain>
    </source>
</reference>
<dbReference type="InterPro" id="IPR025997">
    <property type="entry name" value="SBP_2_dom"/>
</dbReference>
<protein>
    <submittedName>
        <fullName evidence="5">Sugar ABC transporter substrate-binding protein</fullName>
    </submittedName>
</protein>
<evidence type="ECO:0000313" key="5">
    <source>
        <dbReference type="EMBL" id="MFD2670769.1"/>
    </source>
</evidence>
<dbReference type="PANTHER" id="PTHR46847:SF1">
    <property type="entry name" value="D-ALLOSE-BINDING PERIPLASMIC PROTEIN-RELATED"/>
    <property type="match status" value="1"/>
</dbReference>